<dbReference type="EMBL" id="MU273517">
    <property type="protein sequence ID" value="KAI0033556.1"/>
    <property type="molecule type" value="Genomic_DNA"/>
</dbReference>
<comment type="caution">
    <text evidence="1">The sequence shown here is derived from an EMBL/GenBank/DDBJ whole genome shotgun (WGS) entry which is preliminary data.</text>
</comment>
<protein>
    <submittedName>
        <fullName evidence="1">L domain-like protein</fullName>
    </submittedName>
</protein>
<proteinExistence type="predicted"/>
<evidence type="ECO:0000313" key="2">
    <source>
        <dbReference type="Proteomes" id="UP000814128"/>
    </source>
</evidence>
<dbReference type="Proteomes" id="UP000814128">
    <property type="component" value="Unassembled WGS sequence"/>
</dbReference>
<reference evidence="1" key="1">
    <citation type="submission" date="2021-02" db="EMBL/GenBank/DDBJ databases">
        <authorList>
            <consortium name="DOE Joint Genome Institute"/>
            <person name="Ahrendt S."/>
            <person name="Looney B.P."/>
            <person name="Miyauchi S."/>
            <person name="Morin E."/>
            <person name="Drula E."/>
            <person name="Courty P.E."/>
            <person name="Chicoki N."/>
            <person name="Fauchery L."/>
            <person name="Kohler A."/>
            <person name="Kuo A."/>
            <person name="Labutti K."/>
            <person name="Pangilinan J."/>
            <person name="Lipzen A."/>
            <person name="Riley R."/>
            <person name="Andreopoulos W."/>
            <person name="He G."/>
            <person name="Johnson J."/>
            <person name="Barry K.W."/>
            <person name="Grigoriev I.V."/>
            <person name="Nagy L."/>
            <person name="Hibbett D."/>
            <person name="Henrissat B."/>
            <person name="Matheny P.B."/>
            <person name="Labbe J."/>
            <person name="Martin F."/>
        </authorList>
    </citation>
    <scope>NUCLEOTIDE SEQUENCE</scope>
    <source>
        <strain evidence="1">EC-137</strain>
    </source>
</reference>
<evidence type="ECO:0000313" key="1">
    <source>
        <dbReference type="EMBL" id="KAI0033556.1"/>
    </source>
</evidence>
<gene>
    <name evidence="1" type="ORF">K488DRAFT_77842</name>
</gene>
<accession>A0ACB8QQ64</accession>
<sequence length="346" mass="38873">MHDRTARLVFPGEQGHIDGAHPETDPEEEEGDEEFEAESGDPLADLPDDTEELDLVHARLSALDALCLERFGPYLRRLCLRQNFIMFLDPNVFHKLTKLEELDLYDNKLKGVGLALDAMSELAVLDLSFNLLKAVPENLDCLPSLKTVYFVQNRITKISGFANVGATLRSVELGGNRIRVIEGLDALVNLEELWLGKNKITQLENLSQLKRLKILALQSNRITKIEGLDALENLEELYLSHNGVQRLEGLQHNTKLTTLDVGNNFIPRLENVAHLSELTELWINNNRIETLHDLERELGPLPALATVYLEGNPAQRAEGANYRRKIQLALPRLTQIDATATRNAAI</sequence>
<name>A0ACB8QQ64_9AGAM</name>
<organism evidence="1 2">
    <name type="scientific">Vararia minispora EC-137</name>
    <dbReference type="NCBI Taxonomy" id="1314806"/>
    <lineage>
        <taxon>Eukaryota</taxon>
        <taxon>Fungi</taxon>
        <taxon>Dikarya</taxon>
        <taxon>Basidiomycota</taxon>
        <taxon>Agaricomycotina</taxon>
        <taxon>Agaricomycetes</taxon>
        <taxon>Russulales</taxon>
        <taxon>Lachnocladiaceae</taxon>
        <taxon>Vararia</taxon>
    </lineage>
</organism>
<keyword evidence="2" id="KW-1185">Reference proteome</keyword>
<reference evidence="1" key="2">
    <citation type="journal article" date="2022" name="New Phytol.">
        <title>Evolutionary transition to the ectomycorrhizal habit in the genomes of a hyperdiverse lineage of mushroom-forming fungi.</title>
        <authorList>
            <person name="Looney B."/>
            <person name="Miyauchi S."/>
            <person name="Morin E."/>
            <person name="Drula E."/>
            <person name="Courty P.E."/>
            <person name="Kohler A."/>
            <person name="Kuo A."/>
            <person name="LaButti K."/>
            <person name="Pangilinan J."/>
            <person name="Lipzen A."/>
            <person name="Riley R."/>
            <person name="Andreopoulos W."/>
            <person name="He G."/>
            <person name="Johnson J."/>
            <person name="Nolan M."/>
            <person name="Tritt A."/>
            <person name="Barry K.W."/>
            <person name="Grigoriev I.V."/>
            <person name="Nagy L.G."/>
            <person name="Hibbett D."/>
            <person name="Henrissat B."/>
            <person name="Matheny P.B."/>
            <person name="Labbe J."/>
            <person name="Martin F.M."/>
        </authorList>
    </citation>
    <scope>NUCLEOTIDE SEQUENCE</scope>
    <source>
        <strain evidence="1">EC-137</strain>
    </source>
</reference>